<dbReference type="AlphaFoldDB" id="A0A2I0HVP6"/>
<evidence type="ECO:0000313" key="1">
    <source>
        <dbReference type="EMBL" id="PKI35779.1"/>
    </source>
</evidence>
<evidence type="ECO:0000313" key="2">
    <source>
        <dbReference type="Proteomes" id="UP000233551"/>
    </source>
</evidence>
<name>A0A2I0HVP6_PUNGR</name>
<dbReference type="Proteomes" id="UP000233551">
    <property type="component" value="Unassembled WGS sequence"/>
</dbReference>
<comment type="caution">
    <text evidence="1">The sequence shown here is derived from an EMBL/GenBank/DDBJ whole genome shotgun (WGS) entry which is preliminary data.</text>
</comment>
<dbReference type="EMBL" id="PGOL01005218">
    <property type="protein sequence ID" value="PKI35779.1"/>
    <property type="molecule type" value="Genomic_DNA"/>
</dbReference>
<proteinExistence type="predicted"/>
<accession>A0A2I0HVP6</accession>
<keyword evidence="2" id="KW-1185">Reference proteome</keyword>
<feature type="non-terminal residue" evidence="1">
    <location>
        <position position="134"/>
    </location>
</feature>
<dbReference type="STRING" id="22663.A0A2I0HVP6"/>
<evidence type="ECO:0008006" key="3">
    <source>
        <dbReference type="Google" id="ProtNLM"/>
    </source>
</evidence>
<sequence>MASAALPPLLQTQPNRFLPPGCFGHRTIPKLRSSQLRLSSLRRSILPPPSAYLFVGKSEGGAAGAYVTGQASDPIVSDPNFKFDDSSSDQPQPRDLISWGLLWSLLLKHKLRLGVAVLTLIGCSTCTLSMPLFS</sequence>
<protein>
    <recommendedName>
        <fullName evidence="3">ABC transmembrane type-1 domain-containing protein</fullName>
    </recommendedName>
</protein>
<gene>
    <name evidence="1" type="ORF">CRG98_043814</name>
</gene>
<reference evidence="1 2" key="1">
    <citation type="submission" date="2017-11" db="EMBL/GenBank/DDBJ databases">
        <title>De-novo sequencing of pomegranate (Punica granatum L.) genome.</title>
        <authorList>
            <person name="Akparov Z."/>
            <person name="Amiraslanov A."/>
            <person name="Hajiyeva S."/>
            <person name="Abbasov M."/>
            <person name="Kaur K."/>
            <person name="Hamwieh A."/>
            <person name="Solovyev V."/>
            <person name="Salamov A."/>
            <person name="Braich B."/>
            <person name="Kosarev P."/>
            <person name="Mahmoud A."/>
            <person name="Hajiyev E."/>
            <person name="Babayeva S."/>
            <person name="Izzatullayeva V."/>
            <person name="Mammadov A."/>
            <person name="Mammadov A."/>
            <person name="Sharifova S."/>
            <person name="Ojaghi J."/>
            <person name="Eynullazada K."/>
            <person name="Bayramov B."/>
            <person name="Abdulazimova A."/>
            <person name="Shahmuradov I."/>
        </authorList>
    </citation>
    <scope>NUCLEOTIDE SEQUENCE [LARGE SCALE GENOMIC DNA]</scope>
    <source>
        <strain evidence="2">cv. AG2017</strain>
        <tissue evidence="1">Leaf</tissue>
    </source>
</reference>
<organism evidence="1 2">
    <name type="scientific">Punica granatum</name>
    <name type="common">Pomegranate</name>
    <dbReference type="NCBI Taxonomy" id="22663"/>
    <lineage>
        <taxon>Eukaryota</taxon>
        <taxon>Viridiplantae</taxon>
        <taxon>Streptophyta</taxon>
        <taxon>Embryophyta</taxon>
        <taxon>Tracheophyta</taxon>
        <taxon>Spermatophyta</taxon>
        <taxon>Magnoliopsida</taxon>
        <taxon>eudicotyledons</taxon>
        <taxon>Gunneridae</taxon>
        <taxon>Pentapetalae</taxon>
        <taxon>rosids</taxon>
        <taxon>malvids</taxon>
        <taxon>Myrtales</taxon>
        <taxon>Lythraceae</taxon>
        <taxon>Punica</taxon>
    </lineage>
</organism>